<organism evidence="2 3">
    <name type="scientific">Trichocoleus desertorum GB2-A4</name>
    <dbReference type="NCBI Taxonomy" id="2933944"/>
    <lineage>
        <taxon>Bacteria</taxon>
        <taxon>Bacillati</taxon>
        <taxon>Cyanobacteriota</taxon>
        <taxon>Cyanophyceae</taxon>
        <taxon>Leptolyngbyales</taxon>
        <taxon>Trichocoleusaceae</taxon>
        <taxon>Trichocoleus</taxon>
    </lineage>
</organism>
<evidence type="ECO:0000313" key="2">
    <source>
        <dbReference type="EMBL" id="MEP0819335.1"/>
    </source>
</evidence>
<dbReference type="InterPro" id="IPR002789">
    <property type="entry name" value="HerA_central"/>
</dbReference>
<evidence type="ECO:0000313" key="3">
    <source>
        <dbReference type="Proteomes" id="UP001464891"/>
    </source>
</evidence>
<dbReference type="RefSeq" id="WP_199299211.1">
    <property type="nucleotide sequence ID" value="NZ_JAMPKM010000014.1"/>
</dbReference>
<keyword evidence="2" id="KW-0067">ATP-binding</keyword>
<feature type="domain" description="Helicase HerA central" evidence="1">
    <location>
        <begin position="158"/>
        <end position="304"/>
    </location>
</feature>
<dbReference type="EMBL" id="JAMPKM010000014">
    <property type="protein sequence ID" value="MEP0819335.1"/>
    <property type="molecule type" value="Genomic_DNA"/>
</dbReference>
<proteinExistence type="predicted"/>
<accession>A0ABV0JE27</accession>
<evidence type="ECO:0000259" key="1">
    <source>
        <dbReference type="Pfam" id="PF01935"/>
    </source>
</evidence>
<dbReference type="InterPro" id="IPR008571">
    <property type="entry name" value="HerA-like"/>
</dbReference>
<dbReference type="Proteomes" id="UP001464891">
    <property type="component" value="Unassembled WGS sequence"/>
</dbReference>
<dbReference type="Pfam" id="PF01935">
    <property type="entry name" value="DUF87"/>
    <property type="match status" value="1"/>
</dbReference>
<name>A0ABV0JE27_9CYAN</name>
<keyword evidence="3" id="KW-1185">Reference proteome</keyword>
<dbReference type="Gene3D" id="3.40.50.300">
    <property type="entry name" value="P-loop containing nucleotide triphosphate hydrolases"/>
    <property type="match status" value="2"/>
</dbReference>
<dbReference type="GO" id="GO:0005524">
    <property type="term" value="F:ATP binding"/>
    <property type="evidence" value="ECO:0007669"/>
    <property type="project" value="UniProtKB-KW"/>
</dbReference>
<comment type="caution">
    <text evidence="2">The sequence shown here is derived from an EMBL/GenBank/DDBJ whole genome shotgun (WGS) entry which is preliminary data.</text>
</comment>
<dbReference type="PANTHER" id="PTHR42957">
    <property type="entry name" value="HELICASE MJ1565-RELATED"/>
    <property type="match status" value="1"/>
</dbReference>
<protein>
    <submittedName>
        <fullName evidence="2">ATP-binding protein</fullName>
    </submittedName>
</protein>
<sequence>MAVISMDSLIKQLGKRFGVLAESDTYQLTVVAENADVAVGDLFLLPSRRGGQERFYIFRTTQYANIMNRALEIDDIARNKLTMPDSYLSQNLAEELLIKLTGIVLGYAEAKEREWTFHKPRRLPEHLSNVFRVDPQQPEVAEVMRSLLASQLGDEGLYVGDLLAGEQALEGVKVFLPAYALSHHLGVFGRTGAGKSNLMMVLLKAVMDYNQAATQQKSQEVNKPLVSMLAIDPHDEFRFWHGAIGGKDGVHGIVKGYSSEERKALVEPFYYLTAREVGEKGLERQVMLSRADVLPDDLSSISEFSEQQVAFAQQQFALWGEQWIGRVLLGDTQGGAGGFEGNVDFLSGTVAAVQRRLSFLRRGQTRLFLPFDPDVGYEYESLLPEILCALERGRILIVDTTLMGEMEQFLLTTVVARSLFTLRRTLRSVARVDELPRAIREAFGNDDEQGQVGLRTLADDLVQRVEDGRLPYGEGGVLKSPDQLPYVNVVVEEAPSVLNPQRMKFGSVFRDISRQGRKFGIGLTVVSQQVSEIDDGVLSQINTELVMALGNELERKEAVRNASADLSGFERELQVMGKGQVIVSASYKDVPLPVQVPEFDQME</sequence>
<keyword evidence="2" id="KW-0547">Nucleotide-binding</keyword>
<gene>
    <name evidence="2" type="ORF">NC998_19730</name>
</gene>
<reference evidence="2 3" key="1">
    <citation type="submission" date="2022-04" db="EMBL/GenBank/DDBJ databases">
        <title>Positive selection, recombination, and allopatry shape intraspecific diversity of widespread and dominant cyanobacteria.</title>
        <authorList>
            <person name="Wei J."/>
            <person name="Shu W."/>
            <person name="Hu C."/>
        </authorList>
    </citation>
    <scope>NUCLEOTIDE SEQUENCE [LARGE SCALE GENOMIC DNA]</scope>
    <source>
        <strain evidence="2 3">GB2-A4</strain>
    </source>
</reference>
<dbReference type="InterPro" id="IPR027417">
    <property type="entry name" value="P-loop_NTPase"/>
</dbReference>
<dbReference type="SUPFAM" id="SSF52540">
    <property type="entry name" value="P-loop containing nucleoside triphosphate hydrolases"/>
    <property type="match status" value="1"/>
</dbReference>
<dbReference type="PANTHER" id="PTHR42957:SF1">
    <property type="entry name" value="HELICASE MJ1565-RELATED"/>
    <property type="match status" value="1"/>
</dbReference>